<gene>
    <name evidence="7" type="ORF">G7B40_034045</name>
</gene>
<dbReference type="EMBL" id="JAALHA020000025">
    <property type="protein sequence ID" value="MDR9899544.1"/>
    <property type="molecule type" value="Genomic_DNA"/>
</dbReference>
<keyword evidence="1" id="KW-0678">Repressor</keyword>
<dbReference type="PANTHER" id="PTHR35401:SF1">
    <property type="entry name" value="CYTOPLASMIC PROTEIN"/>
    <property type="match status" value="1"/>
</dbReference>
<evidence type="ECO:0000256" key="2">
    <source>
        <dbReference type="ARBA" id="ARBA00022649"/>
    </source>
</evidence>
<dbReference type="Proteomes" id="UP000667802">
    <property type="component" value="Unassembled WGS sequence"/>
</dbReference>
<evidence type="ECO:0000256" key="1">
    <source>
        <dbReference type="ARBA" id="ARBA00022491"/>
    </source>
</evidence>
<dbReference type="SUPFAM" id="SSF47598">
    <property type="entry name" value="Ribbon-helix-helix"/>
    <property type="match status" value="1"/>
</dbReference>
<sequence>MQPHSSPDIRTRPVNLRIREDVRMLIDRAAQAQSKSRSDFIIDAARRAAEDTLLDQTFVRVDEETYEHFLSVLDAPPENEGFARLMNVKKPWE</sequence>
<organism evidence="7 8">
    <name type="scientific">Aetokthonos hydrillicola Thurmond2011</name>
    <dbReference type="NCBI Taxonomy" id="2712845"/>
    <lineage>
        <taxon>Bacteria</taxon>
        <taxon>Bacillati</taxon>
        <taxon>Cyanobacteriota</taxon>
        <taxon>Cyanophyceae</taxon>
        <taxon>Nostocales</taxon>
        <taxon>Hapalosiphonaceae</taxon>
        <taxon>Aetokthonos</taxon>
    </lineage>
</organism>
<dbReference type="Gene3D" id="1.20.5.780">
    <property type="entry name" value="Single helix bin"/>
    <property type="match status" value="1"/>
</dbReference>
<comment type="similarity">
    <text evidence="6">Belongs to the TacA antitoxin family.</text>
</comment>
<dbReference type="AlphaFoldDB" id="A0AAP5IFM6"/>
<proteinExistence type="inferred from homology"/>
<evidence type="ECO:0000313" key="7">
    <source>
        <dbReference type="EMBL" id="MDR9899544.1"/>
    </source>
</evidence>
<evidence type="ECO:0000256" key="3">
    <source>
        <dbReference type="ARBA" id="ARBA00023015"/>
    </source>
</evidence>
<dbReference type="RefSeq" id="WP_208350289.1">
    <property type="nucleotide sequence ID" value="NZ_JAALHA020000025.1"/>
</dbReference>
<keyword evidence="2" id="KW-1277">Toxin-antitoxin system</keyword>
<protein>
    <submittedName>
        <fullName evidence="7">DUF1778 domain-containing protein</fullName>
    </submittedName>
</protein>
<keyword evidence="3" id="KW-0805">Transcription regulation</keyword>
<accession>A0AAP5IFM6</accession>
<name>A0AAP5IFM6_9CYAN</name>
<dbReference type="PANTHER" id="PTHR35401">
    <property type="entry name" value="COPG FAMILY HELIX-TURN-HELIX PROTEIN-RELATED-RELATED"/>
    <property type="match status" value="1"/>
</dbReference>
<dbReference type="InterPro" id="IPR010985">
    <property type="entry name" value="Ribbon_hlx_hlx"/>
</dbReference>
<evidence type="ECO:0000313" key="8">
    <source>
        <dbReference type="Proteomes" id="UP000667802"/>
    </source>
</evidence>
<reference evidence="8" key="1">
    <citation type="journal article" date="2021" name="Science">
        <title>Hunting the eagle killer: A cyanobacterial neurotoxin causes vacuolar myelinopathy.</title>
        <authorList>
            <person name="Breinlinger S."/>
            <person name="Phillips T.J."/>
            <person name="Haram B.N."/>
            <person name="Mares J."/>
            <person name="Martinez Yerena J.A."/>
            <person name="Hrouzek P."/>
            <person name="Sobotka R."/>
            <person name="Henderson W.M."/>
            <person name="Schmieder P."/>
            <person name="Williams S.M."/>
            <person name="Lauderdale J.D."/>
            <person name="Wilde H.D."/>
            <person name="Gerrin W."/>
            <person name="Kust A."/>
            <person name="Washington J.W."/>
            <person name="Wagner C."/>
            <person name="Geier B."/>
            <person name="Liebeke M."/>
            <person name="Enke H."/>
            <person name="Niedermeyer T.H.J."/>
            <person name="Wilde S.B."/>
        </authorList>
    </citation>
    <scope>NUCLEOTIDE SEQUENCE [LARGE SCALE GENOMIC DNA]</scope>
    <source>
        <strain evidence="8">Thurmond2011</strain>
    </source>
</reference>
<evidence type="ECO:0000256" key="5">
    <source>
        <dbReference type="ARBA" id="ARBA00023163"/>
    </source>
</evidence>
<evidence type="ECO:0000256" key="4">
    <source>
        <dbReference type="ARBA" id="ARBA00023125"/>
    </source>
</evidence>
<evidence type="ECO:0000256" key="6">
    <source>
        <dbReference type="ARBA" id="ARBA00049988"/>
    </source>
</evidence>
<dbReference type="InterPro" id="IPR014795">
    <property type="entry name" value="TacA_1-like"/>
</dbReference>
<dbReference type="Pfam" id="PF08681">
    <property type="entry name" value="TacA1"/>
    <property type="match status" value="1"/>
</dbReference>
<dbReference type="GO" id="GO:0003677">
    <property type="term" value="F:DNA binding"/>
    <property type="evidence" value="ECO:0007669"/>
    <property type="project" value="UniProtKB-KW"/>
</dbReference>
<keyword evidence="5" id="KW-0804">Transcription</keyword>
<dbReference type="GO" id="GO:0006355">
    <property type="term" value="P:regulation of DNA-templated transcription"/>
    <property type="evidence" value="ECO:0007669"/>
    <property type="project" value="InterPro"/>
</dbReference>
<keyword evidence="8" id="KW-1185">Reference proteome</keyword>
<keyword evidence="4" id="KW-0238">DNA-binding</keyword>
<comment type="caution">
    <text evidence="7">The sequence shown here is derived from an EMBL/GenBank/DDBJ whole genome shotgun (WGS) entry which is preliminary data.</text>
</comment>